<dbReference type="Pfam" id="PF04474">
    <property type="entry name" value="DUF554"/>
    <property type="match status" value="1"/>
</dbReference>
<organism evidence="2 3">
    <name type="scientific">Turicibacter faecis</name>
    <dbReference type="NCBI Taxonomy" id="2963365"/>
    <lineage>
        <taxon>Bacteria</taxon>
        <taxon>Bacillati</taxon>
        <taxon>Bacillota</taxon>
        <taxon>Erysipelotrichia</taxon>
        <taxon>Erysipelotrichales</taxon>
        <taxon>Turicibacteraceae</taxon>
        <taxon>Turicibacter</taxon>
    </lineage>
</organism>
<keyword evidence="3" id="KW-1185">Reference proteome</keyword>
<evidence type="ECO:0000313" key="2">
    <source>
        <dbReference type="EMBL" id="BEH90382.1"/>
    </source>
</evidence>
<dbReference type="Proteomes" id="UP001432099">
    <property type="component" value="Chromosome"/>
</dbReference>
<keyword evidence="1" id="KW-1133">Transmembrane helix</keyword>
<keyword evidence="1" id="KW-0472">Membrane</keyword>
<evidence type="ECO:0000256" key="1">
    <source>
        <dbReference type="SAM" id="Phobius"/>
    </source>
</evidence>
<dbReference type="PANTHER" id="PTHR36111">
    <property type="entry name" value="INNER MEMBRANE PROTEIN-RELATED"/>
    <property type="match status" value="1"/>
</dbReference>
<feature type="transmembrane region" description="Helical" evidence="1">
    <location>
        <begin position="140"/>
        <end position="162"/>
    </location>
</feature>
<dbReference type="EMBL" id="AP028127">
    <property type="protein sequence ID" value="BEH90382.1"/>
    <property type="molecule type" value="Genomic_DNA"/>
</dbReference>
<protein>
    <submittedName>
        <fullName evidence="2">Membrane protein</fullName>
    </submittedName>
</protein>
<evidence type="ECO:0000313" key="3">
    <source>
        <dbReference type="Proteomes" id="UP001432099"/>
    </source>
</evidence>
<dbReference type="PANTHER" id="PTHR36111:SF2">
    <property type="entry name" value="INNER MEMBRANE PROTEIN"/>
    <property type="match status" value="1"/>
</dbReference>
<gene>
    <name evidence="2" type="ORF">T23_04840</name>
</gene>
<feature type="transmembrane region" description="Helical" evidence="1">
    <location>
        <begin position="6"/>
        <end position="21"/>
    </location>
</feature>
<dbReference type="InterPro" id="IPR007563">
    <property type="entry name" value="DUF554"/>
</dbReference>
<feature type="transmembrane region" description="Helical" evidence="1">
    <location>
        <begin position="33"/>
        <end position="50"/>
    </location>
</feature>
<sequence length="226" mass="23663">MLGTVVNAAAILIGGGVGLLLKGGLPSRFSEQVMRALSLCVLYIGVTGIFEGGQTLRLILSMVIGTLIGEGLDLDAKVGRISSWVERKFHRPNQHVSLAEGFLTASLLFCVGAMSIVGALEDGLKGDASILYTKSMLDGISALIFSSSLGAGVVLASLFVFIYQGSLSLLAGVISPFLTEGVISEMTCVGSLIIIGLALNMLKITDLKLMNFVPSIFMPILLAIIN</sequence>
<proteinExistence type="predicted"/>
<feature type="transmembrane region" description="Helical" evidence="1">
    <location>
        <begin position="209"/>
        <end position="225"/>
    </location>
</feature>
<name>A0ABN6Z963_9FIRM</name>
<accession>A0ABN6Z963</accession>
<keyword evidence="1" id="KW-0812">Transmembrane</keyword>
<feature type="transmembrane region" description="Helical" evidence="1">
    <location>
        <begin position="182"/>
        <end position="202"/>
    </location>
</feature>
<feature type="transmembrane region" description="Helical" evidence="1">
    <location>
        <begin position="101"/>
        <end position="120"/>
    </location>
</feature>
<dbReference type="RefSeq" id="WP_262953776.1">
    <property type="nucleotide sequence ID" value="NZ_AP028127.1"/>
</dbReference>
<reference evidence="2" key="1">
    <citation type="journal article" date="2024" name="Int. J. Syst. Evol. Microbiol.">
        <title>Turicibacter faecis sp. nov., isolated from faeces of heart failure mouse model.</title>
        <authorList>
            <person name="Imamura Y."/>
            <person name="Motooka D."/>
            <person name="Nakajima Y."/>
            <person name="Ito S."/>
            <person name="Kitakaze M."/>
            <person name="Iida T."/>
            <person name="Nakamura S."/>
        </authorList>
    </citation>
    <scope>NUCLEOTIDE SEQUENCE</scope>
    <source>
        <strain evidence="2">TC023</strain>
    </source>
</reference>